<keyword evidence="2" id="KW-0012">Acyltransferase</keyword>
<keyword evidence="2" id="KW-0808">Transferase</keyword>
<reference evidence="2 3" key="1">
    <citation type="submission" date="2023-12" db="EMBL/GenBank/DDBJ databases">
        <title>Description of Novel Strain Fulvimarina sp. 2208YS6-2-32 isolated from Uroteuthis (Photololigo) edulis.</title>
        <authorList>
            <person name="Park J.-S."/>
        </authorList>
    </citation>
    <scope>NUCLEOTIDE SEQUENCE [LARGE SCALE GENOMIC DNA]</scope>
    <source>
        <strain evidence="2 3">2208YS6-2-32</strain>
    </source>
</reference>
<feature type="domain" description="BioF2-like acetyltransferase" evidence="1">
    <location>
        <begin position="205"/>
        <end position="343"/>
    </location>
</feature>
<name>A0ABU5I0P7_9HYPH</name>
<dbReference type="InterPro" id="IPR038740">
    <property type="entry name" value="BioF2-like_GNAT_dom"/>
</dbReference>
<dbReference type="GO" id="GO:0016746">
    <property type="term" value="F:acyltransferase activity"/>
    <property type="evidence" value="ECO:0007669"/>
    <property type="project" value="UniProtKB-KW"/>
</dbReference>
<dbReference type="RefSeq" id="WP_322186263.1">
    <property type="nucleotide sequence ID" value="NZ_JAXLPB010000002.1"/>
</dbReference>
<sequence>MDVQSNWFIADEDGVLADGTRPRLHKAIRSCALTSAVVEDPCLIADEWRQLSSEGCGLTFYQSERWCRSWLAGCRASGVREAARIVTVREAGRLVLVWPLVLWHVGPARILRPLGAPATQYADVLIDPATNVDAALQLAVQAISAMPGIDAVLLKGVRADSALARHRFPAHLSLRIKPRDEAPCLRLPSAAPGEARPPLRSGKSLNALRRHERRLAEHGALTYESVEGAAQVPALKASLALKAKWLKARDTISAGYLHPANAAVLLSLAEDGGFRMFRLLVGGELCASEFGILHRGRYISMVQTYDERFSTHSPGRLLLLHIFQSEAADITLFDFMPPDAAHKAEWANGTVAIFDYAFAITPLGRLALAYLGRVRPFLVRCFLALPGPVRDRIGQLSMVRNG</sequence>
<dbReference type="SUPFAM" id="SSF55729">
    <property type="entry name" value="Acyl-CoA N-acyltransferases (Nat)"/>
    <property type="match status" value="1"/>
</dbReference>
<gene>
    <name evidence="2" type="ORF">U0C82_06485</name>
</gene>
<protein>
    <submittedName>
        <fullName evidence="2">GNAT family N-acetyltransferase</fullName>
        <ecNumber evidence="2">2.3.1.-</ecNumber>
    </submittedName>
</protein>
<dbReference type="Pfam" id="PF13480">
    <property type="entry name" value="Acetyltransf_6"/>
    <property type="match status" value="1"/>
</dbReference>
<evidence type="ECO:0000313" key="2">
    <source>
        <dbReference type="EMBL" id="MDY8108791.1"/>
    </source>
</evidence>
<dbReference type="EMBL" id="JAXLPB010000002">
    <property type="protein sequence ID" value="MDY8108791.1"/>
    <property type="molecule type" value="Genomic_DNA"/>
</dbReference>
<keyword evidence="3" id="KW-1185">Reference proteome</keyword>
<dbReference type="Proteomes" id="UP001294412">
    <property type="component" value="Unassembled WGS sequence"/>
</dbReference>
<evidence type="ECO:0000259" key="1">
    <source>
        <dbReference type="Pfam" id="PF13480"/>
    </source>
</evidence>
<evidence type="ECO:0000313" key="3">
    <source>
        <dbReference type="Proteomes" id="UP001294412"/>
    </source>
</evidence>
<proteinExistence type="predicted"/>
<accession>A0ABU5I0P7</accession>
<dbReference type="EC" id="2.3.1.-" evidence="2"/>
<organism evidence="2 3">
    <name type="scientific">Fulvimarina uroteuthidis</name>
    <dbReference type="NCBI Taxonomy" id="3098149"/>
    <lineage>
        <taxon>Bacteria</taxon>
        <taxon>Pseudomonadati</taxon>
        <taxon>Pseudomonadota</taxon>
        <taxon>Alphaproteobacteria</taxon>
        <taxon>Hyphomicrobiales</taxon>
        <taxon>Aurantimonadaceae</taxon>
        <taxon>Fulvimarina</taxon>
    </lineage>
</organism>
<dbReference type="InterPro" id="IPR016181">
    <property type="entry name" value="Acyl_CoA_acyltransferase"/>
</dbReference>
<comment type="caution">
    <text evidence="2">The sequence shown here is derived from an EMBL/GenBank/DDBJ whole genome shotgun (WGS) entry which is preliminary data.</text>
</comment>